<reference evidence="2" key="1">
    <citation type="submission" date="2018-03" db="EMBL/GenBank/DDBJ databases">
        <authorList>
            <person name="Guldener U."/>
        </authorList>
    </citation>
    <scope>NUCLEOTIDE SEQUENCE [LARGE SCALE GENOMIC DNA]</scope>
    <source>
        <strain evidence="2">ATCC34888</strain>
    </source>
</reference>
<feature type="region of interest" description="Disordered" evidence="1">
    <location>
        <begin position="39"/>
        <end position="89"/>
    </location>
</feature>
<organism evidence="2 3">
    <name type="scientific">Pseudozyma antarctica</name>
    <name type="common">Yeast</name>
    <name type="synonym">Candida antarctica</name>
    <dbReference type="NCBI Taxonomy" id="84753"/>
    <lineage>
        <taxon>Eukaryota</taxon>
        <taxon>Fungi</taxon>
        <taxon>Dikarya</taxon>
        <taxon>Basidiomycota</taxon>
        <taxon>Ustilaginomycotina</taxon>
        <taxon>Ustilaginomycetes</taxon>
        <taxon>Ustilaginales</taxon>
        <taxon>Ustilaginaceae</taxon>
        <taxon>Moesziomyces</taxon>
    </lineage>
</organism>
<feature type="compositionally biased region" description="Low complexity" evidence="1">
    <location>
        <begin position="73"/>
        <end position="89"/>
    </location>
</feature>
<dbReference type="AlphaFoldDB" id="A0A5C3FVW1"/>
<sequence>MARLRRQQRLRAREPGAEAAAVLESRVSKPFGAPICPANLRHGFGHGRAQDRSTRHGGAGRGGGDVTSQHSYAAAGGLRRNGLADGPKK</sequence>
<evidence type="ECO:0000313" key="2">
    <source>
        <dbReference type="EMBL" id="SPO48340.1"/>
    </source>
</evidence>
<name>A0A5C3FVW1_PSEA2</name>
<feature type="compositionally biased region" description="Basic residues" evidence="1">
    <location>
        <begin position="1"/>
        <end position="10"/>
    </location>
</feature>
<comment type="caution">
    <text evidence="2">The sequence shown here is derived from an EMBL/GenBank/DDBJ whole genome shotgun (WGS) entry which is preliminary data.</text>
</comment>
<accession>A0A5C3FVW1</accession>
<keyword evidence="3" id="KW-1185">Reference proteome</keyword>
<feature type="region of interest" description="Disordered" evidence="1">
    <location>
        <begin position="1"/>
        <end position="20"/>
    </location>
</feature>
<evidence type="ECO:0000313" key="3">
    <source>
        <dbReference type="Proteomes" id="UP000325008"/>
    </source>
</evidence>
<gene>
    <name evidence="2" type="ORF">PSANT_06029</name>
</gene>
<proteinExistence type="predicted"/>
<protein>
    <submittedName>
        <fullName evidence="2">Uncharacterized protein</fullName>
    </submittedName>
</protein>
<dbReference type="Proteomes" id="UP000325008">
    <property type="component" value="Unassembled WGS sequence"/>
</dbReference>
<evidence type="ECO:0000256" key="1">
    <source>
        <dbReference type="SAM" id="MobiDB-lite"/>
    </source>
</evidence>
<dbReference type="EMBL" id="OOIQ01000018">
    <property type="protein sequence ID" value="SPO48340.1"/>
    <property type="molecule type" value="Genomic_DNA"/>
</dbReference>